<feature type="transmembrane region" description="Helical" evidence="1">
    <location>
        <begin position="12"/>
        <end position="29"/>
    </location>
</feature>
<evidence type="ECO:0000313" key="2">
    <source>
        <dbReference type="EMBL" id="RIB00147.1"/>
    </source>
</evidence>
<accession>A0A397TTY8</accession>
<proteinExistence type="predicted"/>
<keyword evidence="1" id="KW-0472">Membrane</keyword>
<keyword evidence="1" id="KW-0812">Transmembrane</keyword>
<dbReference type="EMBL" id="QKWP01005114">
    <property type="protein sequence ID" value="RIB00147.1"/>
    <property type="molecule type" value="Genomic_DNA"/>
</dbReference>
<name>A0A397TTY8_9GLOM</name>
<reference evidence="2 3" key="1">
    <citation type="submission" date="2018-06" db="EMBL/GenBank/DDBJ databases">
        <title>Comparative genomics reveals the genomic features of Rhizophagus irregularis, R. cerebriforme, R. diaphanum and Gigaspora rosea, and their symbiotic lifestyle signature.</title>
        <authorList>
            <person name="Morin E."/>
            <person name="San Clemente H."/>
            <person name="Chen E.C.H."/>
            <person name="De La Providencia I."/>
            <person name="Hainaut M."/>
            <person name="Kuo A."/>
            <person name="Kohler A."/>
            <person name="Murat C."/>
            <person name="Tang N."/>
            <person name="Roy S."/>
            <person name="Loubradou J."/>
            <person name="Henrissat B."/>
            <person name="Grigoriev I.V."/>
            <person name="Corradi N."/>
            <person name="Roux C."/>
            <person name="Martin F.M."/>
        </authorList>
    </citation>
    <scope>NUCLEOTIDE SEQUENCE [LARGE SCALE GENOMIC DNA]</scope>
    <source>
        <strain evidence="2 3">DAOM 194757</strain>
    </source>
</reference>
<evidence type="ECO:0000256" key="1">
    <source>
        <dbReference type="SAM" id="Phobius"/>
    </source>
</evidence>
<evidence type="ECO:0000313" key="3">
    <source>
        <dbReference type="Proteomes" id="UP000266673"/>
    </source>
</evidence>
<keyword evidence="1" id="KW-1133">Transmembrane helix</keyword>
<organism evidence="2 3">
    <name type="scientific">Gigaspora rosea</name>
    <dbReference type="NCBI Taxonomy" id="44941"/>
    <lineage>
        <taxon>Eukaryota</taxon>
        <taxon>Fungi</taxon>
        <taxon>Fungi incertae sedis</taxon>
        <taxon>Mucoromycota</taxon>
        <taxon>Glomeromycotina</taxon>
        <taxon>Glomeromycetes</taxon>
        <taxon>Diversisporales</taxon>
        <taxon>Gigasporaceae</taxon>
        <taxon>Gigaspora</taxon>
    </lineage>
</organism>
<dbReference type="AlphaFoldDB" id="A0A397TTY8"/>
<comment type="caution">
    <text evidence="2">The sequence shown here is derived from an EMBL/GenBank/DDBJ whole genome shotgun (WGS) entry which is preliminary data.</text>
</comment>
<protein>
    <submittedName>
        <fullName evidence="2">Uncharacterized protein</fullName>
    </submittedName>
</protein>
<gene>
    <name evidence="2" type="ORF">C2G38_2235444</name>
</gene>
<keyword evidence="3" id="KW-1185">Reference proteome</keyword>
<dbReference type="Proteomes" id="UP000266673">
    <property type="component" value="Unassembled WGS sequence"/>
</dbReference>
<sequence>MNENKTSFAKHIISIASKSFIFVSLHLFLKDALKVNILSYLALSHSKLSE</sequence>